<reference evidence="2" key="1">
    <citation type="submission" date="2018-11" db="EMBL/GenBank/DDBJ databases">
        <authorList>
            <consortium name="Pathogen Informatics"/>
        </authorList>
    </citation>
    <scope>NUCLEOTIDE SEQUENCE</scope>
</reference>
<dbReference type="OrthoDB" id="158360at2759"/>
<dbReference type="Proteomes" id="UP000784294">
    <property type="component" value="Unassembled WGS sequence"/>
</dbReference>
<keyword evidence="3" id="KW-1185">Reference proteome</keyword>
<dbReference type="EMBL" id="CAAALY010244359">
    <property type="protein sequence ID" value="VEL32574.1"/>
    <property type="molecule type" value="Genomic_DNA"/>
</dbReference>
<dbReference type="AlphaFoldDB" id="A0A448XAX5"/>
<evidence type="ECO:0000313" key="2">
    <source>
        <dbReference type="EMBL" id="VEL32574.1"/>
    </source>
</evidence>
<feature type="compositionally biased region" description="Basic and acidic residues" evidence="1">
    <location>
        <begin position="16"/>
        <end position="29"/>
    </location>
</feature>
<feature type="region of interest" description="Disordered" evidence="1">
    <location>
        <begin position="1"/>
        <end position="65"/>
    </location>
</feature>
<comment type="caution">
    <text evidence="2">The sequence shown here is derived from an EMBL/GenBank/DDBJ whole genome shotgun (WGS) entry which is preliminary data.</text>
</comment>
<evidence type="ECO:0000313" key="3">
    <source>
        <dbReference type="Proteomes" id="UP000784294"/>
    </source>
</evidence>
<protein>
    <submittedName>
        <fullName evidence="2">Uncharacterized protein</fullName>
    </submittedName>
</protein>
<name>A0A448XAX5_9PLAT</name>
<proteinExistence type="predicted"/>
<organism evidence="2 3">
    <name type="scientific">Protopolystoma xenopodis</name>
    <dbReference type="NCBI Taxonomy" id="117903"/>
    <lineage>
        <taxon>Eukaryota</taxon>
        <taxon>Metazoa</taxon>
        <taxon>Spiralia</taxon>
        <taxon>Lophotrochozoa</taxon>
        <taxon>Platyhelminthes</taxon>
        <taxon>Monogenea</taxon>
        <taxon>Polyopisthocotylea</taxon>
        <taxon>Polystomatidea</taxon>
        <taxon>Polystomatidae</taxon>
        <taxon>Protopolystoma</taxon>
    </lineage>
</organism>
<feature type="compositionally biased region" description="Polar residues" evidence="1">
    <location>
        <begin position="34"/>
        <end position="43"/>
    </location>
</feature>
<evidence type="ECO:0000256" key="1">
    <source>
        <dbReference type="SAM" id="MobiDB-lite"/>
    </source>
</evidence>
<accession>A0A448XAX5</accession>
<sequence length="100" mass="10957">MTTRVEDAPSNISSLRSEHERHLRDRDELLAEDFTTNRQSALSNGGGHSVINLGTGHTGTDELHHSRLKSVDRRLNEIISMGASSLSGLKEQRPQPNAAS</sequence>
<gene>
    <name evidence="2" type="ORF">PXEA_LOCUS26014</name>
</gene>